<dbReference type="SUPFAM" id="SSF53955">
    <property type="entry name" value="Lysozyme-like"/>
    <property type="match status" value="1"/>
</dbReference>
<dbReference type="Proteomes" id="UP000241502">
    <property type="component" value="Segment"/>
</dbReference>
<dbReference type="CDD" id="cd13926">
    <property type="entry name" value="N-acetylmuramidase_GH108"/>
    <property type="match status" value="1"/>
</dbReference>
<evidence type="ECO:0000313" key="3">
    <source>
        <dbReference type="EMBL" id="AVO23162.1"/>
    </source>
</evidence>
<dbReference type="EMBL" id="MG983743">
    <property type="protein sequence ID" value="AVO23162.1"/>
    <property type="molecule type" value="Genomic_DNA"/>
</dbReference>
<evidence type="ECO:0000259" key="1">
    <source>
        <dbReference type="Pfam" id="PF05838"/>
    </source>
</evidence>
<evidence type="ECO:0000259" key="2">
    <source>
        <dbReference type="Pfam" id="PF09374"/>
    </source>
</evidence>
<name>A0A2P1JUY7_9CAUD</name>
<gene>
    <name evidence="3" type="ORF">RIVERRIDER_81</name>
</gene>
<sequence length="211" mass="22610">MAQKLSNGKKTGIAGIAALIIGAVVAVEGGYVNNPADPGGATNHGVTEQVARANGYTGDMRDLSVEAAKSIYYNDYIVKPGYAPLIEISPAVAWKLTDIGVNTGPARGSKWLQSSLNALNRDGKDYPQLTVDGKVGPASIRAYQSLERVRGKIKACELTIKLLDSYQAQHYVSLTNLKTFTVGWVDHRIGNVPLTKCTNFGDTFDVAKDTH</sequence>
<dbReference type="InterPro" id="IPR018537">
    <property type="entry name" value="Peptidoglycan-bd_3"/>
</dbReference>
<proteinExistence type="predicted"/>
<feature type="domain" description="TtsA-like Glycoside hydrolase family 108" evidence="1">
    <location>
        <begin position="23"/>
        <end position="104"/>
    </location>
</feature>
<dbReference type="Pfam" id="PF05838">
    <property type="entry name" value="Glyco_hydro_108"/>
    <property type="match status" value="1"/>
</dbReference>
<organism evidence="3 4">
    <name type="scientific">Xanthomonas phage RiverRider</name>
    <dbReference type="NCBI Taxonomy" id="2108116"/>
    <lineage>
        <taxon>Viruses</taxon>
        <taxon>Duplodnaviria</taxon>
        <taxon>Heunggongvirae</taxon>
        <taxon>Uroviricota</taxon>
        <taxon>Caudoviricetes</taxon>
        <taxon>Schitoviridae</taxon>
        <taxon>Riverridervirus</taxon>
        <taxon>Riverridervirus riverrider</taxon>
    </lineage>
</organism>
<reference evidence="3" key="1">
    <citation type="submission" date="2018-02" db="EMBL/GenBank/DDBJ databases">
        <authorList>
            <person name="Miller M."/>
            <person name="Deiulio A."/>
            <person name="Douthitt C."/>
            <person name="McMahon J."/>
            <person name="Holland C."/>
            <person name="Wiersma-Koch H."/>
            <person name="Turechek W."/>
            <person name="D'Elia T."/>
        </authorList>
    </citation>
    <scope>NUCLEOTIDE SEQUENCE [LARGE SCALE GENOMIC DNA]</scope>
</reference>
<accession>A0A2P1JUY7</accession>
<keyword evidence="4" id="KW-1185">Reference proteome</keyword>
<dbReference type="InterPro" id="IPR008565">
    <property type="entry name" value="TtsA-like_GH18_dom"/>
</dbReference>
<dbReference type="InterPro" id="IPR023346">
    <property type="entry name" value="Lysozyme-like_dom_sf"/>
</dbReference>
<dbReference type="Pfam" id="PF09374">
    <property type="entry name" value="PG_binding_3"/>
    <property type="match status" value="1"/>
</dbReference>
<protein>
    <submittedName>
        <fullName evidence="3">N-acetylmuramidase</fullName>
    </submittedName>
</protein>
<dbReference type="Gene3D" id="1.20.141.10">
    <property type="entry name" value="Chitosanase, subunit A, domain 1"/>
    <property type="match status" value="1"/>
</dbReference>
<feature type="domain" description="Peptidoglycan binding" evidence="2">
    <location>
        <begin position="108"/>
        <end position="188"/>
    </location>
</feature>
<evidence type="ECO:0000313" key="4">
    <source>
        <dbReference type="Proteomes" id="UP000241502"/>
    </source>
</evidence>